<dbReference type="AlphaFoldDB" id="A0A7W6R235"/>
<accession>A0A7W6R235</accession>
<dbReference type="EMBL" id="JACIFY010000004">
    <property type="protein sequence ID" value="MBB4235045.1"/>
    <property type="molecule type" value="Genomic_DNA"/>
</dbReference>
<dbReference type="Proteomes" id="UP000540909">
    <property type="component" value="Unassembled WGS sequence"/>
</dbReference>
<dbReference type="Pfam" id="PF11367">
    <property type="entry name" value="Tail_completion_gp17"/>
    <property type="match status" value="1"/>
</dbReference>
<gene>
    <name evidence="1" type="ORF">GGD57_001603</name>
</gene>
<protein>
    <recommendedName>
        <fullName evidence="3">DUF3168 domain-containing protein</fullName>
    </recommendedName>
</protein>
<evidence type="ECO:0008006" key="3">
    <source>
        <dbReference type="Google" id="ProtNLM"/>
    </source>
</evidence>
<dbReference type="InterPro" id="IPR021508">
    <property type="entry name" value="Gp17-like"/>
</dbReference>
<dbReference type="InterPro" id="IPR053745">
    <property type="entry name" value="Viral_Tail_Comp_sf"/>
</dbReference>
<evidence type="ECO:0000313" key="1">
    <source>
        <dbReference type="EMBL" id="MBB4235045.1"/>
    </source>
</evidence>
<evidence type="ECO:0000313" key="2">
    <source>
        <dbReference type="Proteomes" id="UP000540909"/>
    </source>
</evidence>
<reference evidence="1 2" key="1">
    <citation type="submission" date="2020-08" db="EMBL/GenBank/DDBJ databases">
        <title>Genomic Encyclopedia of Type Strains, Phase IV (KMG-V): Genome sequencing to study the core and pangenomes of soil and plant-associated prokaryotes.</title>
        <authorList>
            <person name="Whitman W."/>
        </authorList>
    </citation>
    <scope>NUCLEOTIDE SEQUENCE [LARGE SCALE GENOMIC DNA]</scope>
    <source>
        <strain evidence="1 2">SEMIA 4089</strain>
    </source>
</reference>
<sequence>MAEAPQAELQKLVYDTLRLNADIAALVGGVYDRVPAEPYKTKTAYISFGPSDTVEDGADCIASGLNTFQVDIWSAAAGQVEAKRLVHLVTKALHLQELALTDNALAEIRVEFSRVFTDSDGLTTHGLVSVTASIEEPE</sequence>
<proteinExistence type="predicted"/>
<dbReference type="Gene3D" id="3.30.2000.30">
    <property type="match status" value="1"/>
</dbReference>
<name>A0A7W6R235_9HYPH</name>
<dbReference type="RefSeq" id="WP_184468473.1">
    <property type="nucleotide sequence ID" value="NZ_JACIFY010000004.1"/>
</dbReference>
<organism evidence="1 2">
    <name type="scientific">Rhizobium esperanzae</name>
    <dbReference type="NCBI Taxonomy" id="1967781"/>
    <lineage>
        <taxon>Bacteria</taxon>
        <taxon>Pseudomonadati</taxon>
        <taxon>Pseudomonadota</taxon>
        <taxon>Alphaproteobacteria</taxon>
        <taxon>Hyphomicrobiales</taxon>
        <taxon>Rhizobiaceae</taxon>
        <taxon>Rhizobium/Agrobacterium group</taxon>
        <taxon>Rhizobium</taxon>
    </lineage>
</organism>
<comment type="caution">
    <text evidence="1">The sequence shown here is derived from an EMBL/GenBank/DDBJ whole genome shotgun (WGS) entry which is preliminary data.</text>
</comment>